<evidence type="ECO:0000313" key="4">
    <source>
        <dbReference type="Proteomes" id="UP000267945"/>
    </source>
</evidence>
<dbReference type="PANTHER" id="PTHR42831:SF1">
    <property type="entry name" value="FE-S PROTEIN MATURATION AUXILIARY FACTOR YITW"/>
    <property type="match status" value="1"/>
</dbReference>
<dbReference type="InterPro" id="IPR034904">
    <property type="entry name" value="FSCA_dom_sf"/>
</dbReference>
<dbReference type="SUPFAM" id="SSF117916">
    <property type="entry name" value="Fe-S cluster assembly (FSCA) domain-like"/>
    <property type="match status" value="1"/>
</dbReference>
<dbReference type="Proteomes" id="UP000267945">
    <property type="component" value="Chromosome"/>
</dbReference>
<protein>
    <submittedName>
        <fullName evidence="2">1,2-phenylacetyl-CoA epoxidase, subunit D</fullName>
    </submittedName>
    <submittedName>
        <fullName evidence="3">DNA methyltransferase</fullName>
    </submittedName>
</protein>
<evidence type="ECO:0000313" key="2">
    <source>
        <dbReference type="EMBL" id="AZK91187.1"/>
    </source>
</evidence>
<dbReference type="RefSeq" id="WP_014919198.1">
    <property type="nucleotide sequence ID" value="NZ_BLYO01000217.1"/>
</dbReference>
<dbReference type="InterPro" id="IPR052339">
    <property type="entry name" value="Fe-S_Maturation_MIP18"/>
</dbReference>
<feature type="domain" description="MIP18 family-like" evidence="1">
    <location>
        <begin position="10"/>
        <end position="81"/>
    </location>
</feature>
<reference evidence="2 4" key="1">
    <citation type="submission" date="2017-02" db="EMBL/GenBank/DDBJ databases">
        <title>Complete genome sequence of Lactobacillus helveticus.</title>
        <authorList>
            <person name="Kim J.F."/>
            <person name="Chung Y."/>
            <person name="Kwak M."/>
        </authorList>
    </citation>
    <scope>NUCLEOTIDE SEQUENCE [LARGE SCALE GENOMIC DNA]</scope>
    <source>
        <strain evidence="2 4">LH5</strain>
    </source>
</reference>
<dbReference type="EMBL" id="CP019581">
    <property type="protein sequence ID" value="AZK91187.1"/>
    <property type="molecule type" value="Genomic_DNA"/>
</dbReference>
<dbReference type="Pfam" id="PF01883">
    <property type="entry name" value="FeS_assembly_P"/>
    <property type="match status" value="1"/>
</dbReference>
<dbReference type="AlphaFoldDB" id="A0A0R2MRG6"/>
<reference evidence="3" key="2">
    <citation type="submission" date="2020-07" db="EMBL/GenBank/DDBJ databases">
        <title>Draft genome sequence of Lactobacillus helveticus strain H-8.</title>
        <authorList>
            <person name="Endo A."/>
            <person name="Maeno S."/>
            <person name="Kido Y."/>
        </authorList>
    </citation>
    <scope>NUCLEOTIDE SEQUENCE</scope>
    <source>
        <strain evidence="3">H-8</strain>
    </source>
</reference>
<proteinExistence type="predicted"/>
<keyword evidence="3" id="KW-0489">Methyltransferase</keyword>
<evidence type="ECO:0000259" key="1">
    <source>
        <dbReference type="Pfam" id="PF01883"/>
    </source>
</evidence>
<gene>
    <name evidence="2" type="primary">paaD_1</name>
    <name evidence="2" type="ORF">LH5_00932</name>
    <name evidence="3" type="ORF">LHEH8_10250</name>
</gene>
<keyword evidence="3" id="KW-0808">Transferase</keyword>
<dbReference type="GO" id="GO:0032259">
    <property type="term" value="P:methylation"/>
    <property type="evidence" value="ECO:0007669"/>
    <property type="project" value="UniProtKB-KW"/>
</dbReference>
<dbReference type="EMBL" id="BLYO01000217">
    <property type="protein sequence ID" value="GFO99269.1"/>
    <property type="molecule type" value="Genomic_DNA"/>
</dbReference>
<dbReference type="GO" id="GO:0008168">
    <property type="term" value="F:methyltransferase activity"/>
    <property type="evidence" value="ECO:0007669"/>
    <property type="project" value="UniProtKB-KW"/>
</dbReference>
<dbReference type="GeneID" id="99757092"/>
<dbReference type="Gene3D" id="3.30.300.130">
    <property type="entry name" value="Fe-S cluster assembly (FSCA)"/>
    <property type="match status" value="1"/>
</dbReference>
<dbReference type="Proteomes" id="UP000618094">
    <property type="component" value="Unassembled WGS sequence"/>
</dbReference>
<name>A0A0R2MRG6_LACHE</name>
<accession>A0A0R2MRG6</accession>
<dbReference type="eggNOG" id="COG2151">
    <property type="taxonomic scope" value="Bacteria"/>
</dbReference>
<dbReference type="InterPro" id="IPR002744">
    <property type="entry name" value="MIP18-like"/>
</dbReference>
<sequence length="107" mass="11965">MDVSKLNEKEKAVYDALAKVIDPELGVSLIDLGLIYKIDVDDQGVCKINWTLTTMGCPIIDVLTGSIYEAAMSIDGIKKCETKLVYYPQWTPDKMSREARMLLGIHL</sequence>
<evidence type="ECO:0000313" key="3">
    <source>
        <dbReference type="EMBL" id="GFO99269.1"/>
    </source>
</evidence>
<organism evidence="2 4">
    <name type="scientific">Lactobacillus helveticus</name>
    <name type="common">Lactobacillus suntoryeus</name>
    <dbReference type="NCBI Taxonomy" id="1587"/>
    <lineage>
        <taxon>Bacteria</taxon>
        <taxon>Bacillati</taxon>
        <taxon>Bacillota</taxon>
        <taxon>Bacilli</taxon>
        <taxon>Lactobacillales</taxon>
        <taxon>Lactobacillaceae</taxon>
        <taxon>Lactobacillus</taxon>
    </lineage>
</organism>
<dbReference type="PANTHER" id="PTHR42831">
    <property type="entry name" value="FE-S PROTEIN MATURATION AUXILIARY FACTOR YITW"/>
    <property type="match status" value="1"/>
</dbReference>